<keyword evidence="3" id="KW-1185">Reference proteome</keyword>
<dbReference type="EMBL" id="LT828648">
    <property type="protein sequence ID" value="SLM48412.1"/>
    <property type="molecule type" value="Genomic_DNA"/>
</dbReference>
<feature type="transmembrane region" description="Helical" evidence="1">
    <location>
        <begin position="21"/>
        <end position="39"/>
    </location>
</feature>
<protein>
    <submittedName>
        <fullName evidence="2">Uncharacterized protein</fullName>
    </submittedName>
</protein>
<evidence type="ECO:0000313" key="3">
    <source>
        <dbReference type="Proteomes" id="UP000192042"/>
    </source>
</evidence>
<feature type="transmembrane region" description="Helical" evidence="1">
    <location>
        <begin position="45"/>
        <end position="66"/>
    </location>
</feature>
<accession>A0A1W1I5X5</accession>
<gene>
    <name evidence="2" type="ORF">NSJP_2240</name>
</gene>
<dbReference type="STRING" id="1325564.NSJP_2240"/>
<organism evidence="2 3">
    <name type="scientific">Nitrospira japonica</name>
    <dbReference type="NCBI Taxonomy" id="1325564"/>
    <lineage>
        <taxon>Bacteria</taxon>
        <taxon>Pseudomonadati</taxon>
        <taxon>Nitrospirota</taxon>
        <taxon>Nitrospiria</taxon>
        <taxon>Nitrospirales</taxon>
        <taxon>Nitrospiraceae</taxon>
        <taxon>Nitrospira</taxon>
    </lineage>
</organism>
<sequence>MDTPAGKRRYLNPLGDAQDQYLFFGLFIVGAVGIWILKWSGYSQLIVTLFPVSLMLIYCIIALATKQYRIREDRAGDNVYYLGFLFTLVSLAFALHDYRLDGSGVEYILKDFGIAIFTTIFGLAGRVFFSQMREDPVEYEREARYALSEASSAMRTQLGDISTDVSSFKRKLVQIVEEGVVDITNSANAAMTETVEKHSAASIEIVKSVRETFQTFVDHSTELNDAAAKNVKALQSLFKRIEKIEAPSDMVVAKFDSVLAKFEEVAAEALKSSRTEAGQVSRLRDSIDAVVGAAETIKKSSELYETAMSQRIDKLKTAIEVLVETVASIQVSSLGLTKGLEEHQTVMSQSRSLIEDDLRVVRKHRDSITQIEGESRQSLQQLEASLVSLCKTLVEQLGGK</sequence>
<keyword evidence="1" id="KW-1133">Transmembrane helix</keyword>
<feature type="transmembrane region" description="Helical" evidence="1">
    <location>
        <begin position="78"/>
        <end position="95"/>
    </location>
</feature>
<dbReference type="AlphaFoldDB" id="A0A1W1I5X5"/>
<dbReference type="RefSeq" id="WP_080886797.1">
    <property type="nucleotide sequence ID" value="NZ_LT828648.1"/>
</dbReference>
<evidence type="ECO:0000256" key="1">
    <source>
        <dbReference type="SAM" id="Phobius"/>
    </source>
</evidence>
<evidence type="ECO:0000313" key="2">
    <source>
        <dbReference type="EMBL" id="SLM48412.1"/>
    </source>
</evidence>
<proteinExistence type="predicted"/>
<keyword evidence="1" id="KW-0812">Transmembrane</keyword>
<dbReference type="Proteomes" id="UP000192042">
    <property type="component" value="Chromosome I"/>
</dbReference>
<dbReference type="KEGG" id="nja:NSJP_2240"/>
<feature type="transmembrane region" description="Helical" evidence="1">
    <location>
        <begin position="107"/>
        <end position="129"/>
    </location>
</feature>
<name>A0A1W1I5X5_9BACT</name>
<reference evidence="2 3" key="1">
    <citation type="submission" date="2017-03" db="EMBL/GenBank/DDBJ databases">
        <authorList>
            <person name="Afonso C.L."/>
            <person name="Miller P.J."/>
            <person name="Scott M.A."/>
            <person name="Spackman E."/>
            <person name="Goraichik I."/>
            <person name="Dimitrov K.M."/>
            <person name="Suarez D.L."/>
            <person name="Swayne D.E."/>
        </authorList>
    </citation>
    <scope>NUCLEOTIDE SEQUENCE [LARGE SCALE GENOMIC DNA]</scope>
    <source>
        <strain evidence="2">Genome sequencing of Nitrospira japonica strain NJ11</strain>
    </source>
</reference>
<keyword evidence="1" id="KW-0472">Membrane</keyword>
<dbReference type="OrthoDB" id="7539266at2"/>